<feature type="transmembrane region" description="Helical" evidence="12">
    <location>
        <begin position="582"/>
        <end position="604"/>
    </location>
</feature>
<dbReference type="Gene3D" id="3.40.50.1000">
    <property type="entry name" value="HAD superfamily/HAD-like"/>
    <property type="match status" value="1"/>
</dbReference>
<dbReference type="SFLD" id="SFLDF00027">
    <property type="entry name" value="p-type_atpase"/>
    <property type="match status" value="1"/>
</dbReference>
<name>A0ABP1FMS5_9CHLO</name>
<feature type="transmembrane region" description="Helical" evidence="12">
    <location>
        <begin position="941"/>
        <end position="964"/>
    </location>
</feature>
<dbReference type="Gene3D" id="2.70.150.10">
    <property type="entry name" value="Calcium-transporting ATPase, cytoplasmic transduction domain A"/>
    <property type="match status" value="1"/>
</dbReference>
<feature type="transmembrane region" description="Helical" evidence="12">
    <location>
        <begin position="383"/>
        <end position="402"/>
    </location>
</feature>
<feature type="domain" description="HMA" evidence="14">
    <location>
        <begin position="186"/>
        <end position="252"/>
    </location>
</feature>
<feature type="domain" description="HMA" evidence="14">
    <location>
        <begin position="112"/>
        <end position="178"/>
    </location>
</feature>
<dbReference type="NCBIfam" id="TIGR00003">
    <property type="entry name" value="copper ion binding protein"/>
    <property type="match status" value="2"/>
</dbReference>
<feature type="transmembrane region" description="Helical" evidence="12">
    <location>
        <begin position="277"/>
        <end position="297"/>
    </location>
</feature>
<feature type="transmembrane region" description="Helical" evidence="12">
    <location>
        <begin position="970"/>
        <end position="990"/>
    </location>
</feature>
<dbReference type="Gene3D" id="3.40.1110.10">
    <property type="entry name" value="Calcium-transporting ATPase, cytoplasmic domain N"/>
    <property type="match status" value="1"/>
</dbReference>
<evidence type="ECO:0000256" key="6">
    <source>
        <dbReference type="ARBA" id="ARBA00022737"/>
    </source>
</evidence>
<dbReference type="SUPFAM" id="SSF56784">
    <property type="entry name" value="HAD-like"/>
    <property type="match status" value="1"/>
</dbReference>
<feature type="compositionally biased region" description="Polar residues" evidence="13">
    <location>
        <begin position="26"/>
        <end position="35"/>
    </location>
</feature>
<dbReference type="InterPro" id="IPR017969">
    <property type="entry name" value="Heavy-metal-associated_CS"/>
</dbReference>
<organism evidence="15 16">
    <name type="scientific">Coccomyxa viridis</name>
    <dbReference type="NCBI Taxonomy" id="1274662"/>
    <lineage>
        <taxon>Eukaryota</taxon>
        <taxon>Viridiplantae</taxon>
        <taxon>Chlorophyta</taxon>
        <taxon>core chlorophytes</taxon>
        <taxon>Trebouxiophyceae</taxon>
        <taxon>Trebouxiophyceae incertae sedis</taxon>
        <taxon>Coccomyxaceae</taxon>
        <taxon>Coccomyxa</taxon>
    </lineage>
</organism>
<dbReference type="PROSITE" id="PS50846">
    <property type="entry name" value="HMA_2"/>
    <property type="match status" value="3"/>
</dbReference>
<dbReference type="InterPro" id="IPR008250">
    <property type="entry name" value="ATPase_P-typ_transduc_dom_A_sf"/>
</dbReference>
<evidence type="ECO:0000259" key="14">
    <source>
        <dbReference type="PROSITE" id="PS50846"/>
    </source>
</evidence>
<protein>
    <submittedName>
        <fullName evidence="15">G2492 protein</fullName>
    </submittedName>
</protein>
<comment type="subcellular location">
    <subcellularLocation>
        <location evidence="1 12">Membrane</location>
    </subcellularLocation>
</comment>
<reference evidence="15 16" key="1">
    <citation type="submission" date="2024-06" db="EMBL/GenBank/DDBJ databases">
        <authorList>
            <person name="Kraege A."/>
            <person name="Thomma B."/>
        </authorList>
    </citation>
    <scope>NUCLEOTIDE SEQUENCE [LARGE SCALE GENOMIC DNA]</scope>
</reference>
<dbReference type="InterPro" id="IPR036163">
    <property type="entry name" value="HMA_dom_sf"/>
</dbReference>
<evidence type="ECO:0000256" key="11">
    <source>
        <dbReference type="ARBA" id="ARBA00023136"/>
    </source>
</evidence>
<dbReference type="Pfam" id="PF00702">
    <property type="entry name" value="Hydrolase"/>
    <property type="match status" value="1"/>
</dbReference>
<dbReference type="InterPro" id="IPR044492">
    <property type="entry name" value="P_typ_ATPase_HD_dom"/>
</dbReference>
<feature type="domain" description="HMA" evidence="14">
    <location>
        <begin position="34"/>
        <end position="100"/>
    </location>
</feature>
<evidence type="ECO:0000256" key="2">
    <source>
        <dbReference type="ARBA" id="ARBA00006024"/>
    </source>
</evidence>
<evidence type="ECO:0000256" key="7">
    <source>
        <dbReference type="ARBA" id="ARBA00022967"/>
    </source>
</evidence>
<evidence type="ECO:0000313" key="16">
    <source>
        <dbReference type="Proteomes" id="UP001497392"/>
    </source>
</evidence>
<dbReference type="PANTHER" id="PTHR46594:SF4">
    <property type="entry name" value="P-TYPE CATION-TRANSPORTING ATPASE"/>
    <property type="match status" value="1"/>
</dbReference>
<keyword evidence="8 12" id="KW-1133">Transmembrane helix</keyword>
<feature type="transmembrane region" description="Helical" evidence="12">
    <location>
        <begin position="317"/>
        <end position="338"/>
    </location>
</feature>
<dbReference type="SUPFAM" id="SSF81665">
    <property type="entry name" value="Calcium ATPase, transmembrane domain M"/>
    <property type="match status" value="1"/>
</dbReference>
<dbReference type="NCBIfam" id="TIGR01525">
    <property type="entry name" value="ATPase-IB_hvy"/>
    <property type="match status" value="1"/>
</dbReference>
<dbReference type="SFLD" id="SFLDS00003">
    <property type="entry name" value="Haloacid_Dehalogenase"/>
    <property type="match status" value="1"/>
</dbReference>
<dbReference type="PROSITE" id="PS00154">
    <property type="entry name" value="ATPASE_E1_E2"/>
    <property type="match status" value="1"/>
</dbReference>
<keyword evidence="11 12" id="KW-0472">Membrane</keyword>
<dbReference type="InterPro" id="IPR023299">
    <property type="entry name" value="ATPase_P-typ_cyto_dom_N"/>
</dbReference>
<evidence type="ECO:0000256" key="9">
    <source>
        <dbReference type="ARBA" id="ARBA00023008"/>
    </source>
</evidence>
<keyword evidence="12" id="KW-0547">Nucleotide-binding</keyword>
<dbReference type="InterPro" id="IPR059000">
    <property type="entry name" value="ATPase_P-type_domA"/>
</dbReference>
<dbReference type="Pfam" id="PF00403">
    <property type="entry name" value="HMA"/>
    <property type="match status" value="3"/>
</dbReference>
<dbReference type="InterPro" id="IPR006121">
    <property type="entry name" value="HMA_dom"/>
</dbReference>
<comment type="similarity">
    <text evidence="2 12">Belongs to the cation transport ATPase (P-type) (TC 3.A.3) family. Type IB subfamily.</text>
</comment>
<dbReference type="Pfam" id="PF00122">
    <property type="entry name" value="E1-E2_ATPase"/>
    <property type="match status" value="1"/>
</dbReference>
<dbReference type="NCBIfam" id="TIGR01494">
    <property type="entry name" value="ATPase_P-type"/>
    <property type="match status" value="2"/>
</dbReference>
<feature type="transmembrane region" description="Helical" evidence="12">
    <location>
        <begin position="542"/>
        <end position="562"/>
    </location>
</feature>
<dbReference type="PANTHER" id="PTHR46594">
    <property type="entry name" value="P-TYPE CATION-TRANSPORTING ATPASE"/>
    <property type="match status" value="1"/>
</dbReference>
<dbReference type="Gene3D" id="3.30.70.100">
    <property type="match status" value="3"/>
</dbReference>
<evidence type="ECO:0000256" key="3">
    <source>
        <dbReference type="ARBA" id="ARBA00022448"/>
    </source>
</evidence>
<evidence type="ECO:0000256" key="13">
    <source>
        <dbReference type="SAM" id="MobiDB-lite"/>
    </source>
</evidence>
<evidence type="ECO:0000256" key="1">
    <source>
        <dbReference type="ARBA" id="ARBA00004370"/>
    </source>
</evidence>
<dbReference type="EMBL" id="CAXHTA020000003">
    <property type="protein sequence ID" value="CAL5220469.1"/>
    <property type="molecule type" value="Genomic_DNA"/>
</dbReference>
<gene>
    <name evidence="15" type="primary">g2492</name>
    <name evidence="15" type="ORF">VP750_LOCUS2128</name>
</gene>
<keyword evidence="3" id="KW-0813">Transport</keyword>
<dbReference type="InterPro" id="IPR023298">
    <property type="entry name" value="ATPase_P-typ_TM_dom_sf"/>
</dbReference>
<dbReference type="PRINTS" id="PR00119">
    <property type="entry name" value="CATATPASE"/>
</dbReference>
<dbReference type="SUPFAM" id="SSF55008">
    <property type="entry name" value="HMA, heavy metal-associated domain"/>
    <property type="match status" value="3"/>
</dbReference>
<dbReference type="CDD" id="cd02094">
    <property type="entry name" value="P-type_ATPase_Cu-like"/>
    <property type="match status" value="1"/>
</dbReference>
<keyword evidence="16" id="KW-1185">Reference proteome</keyword>
<sequence>MLDRWSIRGLLDRSSTARENADGSARDTSTGGDTTVTMSISGMSCGSCSVAIQNALDRLPGITNASVGLLSNSAQVTFKSEEIEPHAIRDTIAELGYGAEVKGMQPVSRERRVARIQIGGMTCSACCAAIESALDTLPGVTNAVLSLIQQQARIEYHPNLITPEQLLRTIEEAGFETRLLGSGDDSTTRLRVGGMTCGSCSSAIEGALKGADGVRGVSVSLITSTAEVQYDSALVGARDIIGVVTGLGYEASLLQNDELSAGMSEREKEKRFWRQKVIWSLLFSVPVFLLAMVFSYLPHVKEGLNTSVGGFTVNELVQWILTTPVQFIIGWHFHAGALRALRRGTANMDVLVSLGTNAAYIYSVLSAVHRRSLHEQGIDIDNMGFFETSALLITFISLGKYLESHAKGRTSQAVTELLKLAPSTAMLLTRDESGHTTAEEEVPVDLVQQGDFLKAVAGAKIPADGRVVEGRSYVDESMVTGESKPVTKKPGDTVISGTVNSTGPMVIQATRVGAQTTLAQIVRLVERAQMSKAPIQAVADRISAVFVPIILAVSFATWLGWFVAGKTGAFPRDWIPVGSNDFLFALLFGIAVLVIACPCALALATPTAMMVGTGVAAKNGILIKGADALERATRVKIAIFDKTGTLTKGKPTVTDTHIFQRGFPEEEFLHLAAAAEASSEHPLGKAVTAHARLWLRPAQGGDGLSGEGDHDDSDVSWIRQARDAETLAGRGVKAWVHLSPLLPGQLASPRPASSSHTRQRIVIGNRKLMAEEGIAISREVADYMREQEGQGATCILLAAALTVIGAFAIKDPLKPEAVGVVSALRNMGLQCYMVTGDNWTTARIVAAELGIINVMAEVLPAGKAEKVRILQQTHKKGVAMVGDGVNDSPALAQADLGIAIGSGTDIAIEAADYVLMRSDLEDVLTALDLSKTTFRRIYYNYAWAFIYNLLMVPLAAGVLFPPLHFQLPPWVAGGAMAMSSVSVVCSSLLLRRYRRPVSVVKSWLLAAEPRHLITQP</sequence>
<dbReference type="InterPro" id="IPR036412">
    <property type="entry name" value="HAD-like_sf"/>
</dbReference>
<dbReference type="InterPro" id="IPR023214">
    <property type="entry name" value="HAD_sf"/>
</dbReference>
<feature type="compositionally biased region" description="Basic and acidic residues" evidence="13">
    <location>
        <begin position="16"/>
        <end position="25"/>
    </location>
</feature>
<dbReference type="CDD" id="cd00371">
    <property type="entry name" value="HMA"/>
    <property type="match status" value="3"/>
</dbReference>
<feature type="transmembrane region" description="Helical" evidence="12">
    <location>
        <begin position="350"/>
        <end position="368"/>
    </location>
</feature>
<dbReference type="InterPro" id="IPR018303">
    <property type="entry name" value="ATPase_P-typ_P_site"/>
</dbReference>
<dbReference type="Proteomes" id="UP001497392">
    <property type="component" value="Unassembled WGS sequence"/>
</dbReference>
<keyword evidence="10" id="KW-0406">Ion transport</keyword>
<evidence type="ECO:0000256" key="5">
    <source>
        <dbReference type="ARBA" id="ARBA00022723"/>
    </source>
</evidence>
<keyword evidence="7" id="KW-1278">Translocase</keyword>
<dbReference type="PROSITE" id="PS01047">
    <property type="entry name" value="HMA_1"/>
    <property type="match status" value="3"/>
</dbReference>
<accession>A0ABP1FMS5</accession>
<keyword evidence="6" id="KW-0677">Repeat</keyword>
<dbReference type="SUPFAM" id="SSF81653">
    <property type="entry name" value="Calcium ATPase, transduction domain A"/>
    <property type="match status" value="1"/>
</dbReference>
<evidence type="ECO:0000256" key="10">
    <source>
        <dbReference type="ARBA" id="ARBA00023065"/>
    </source>
</evidence>
<dbReference type="InterPro" id="IPR027256">
    <property type="entry name" value="P-typ_ATPase_IB"/>
</dbReference>
<keyword evidence="12" id="KW-0067">ATP-binding</keyword>
<keyword evidence="9" id="KW-0186">Copper</keyword>
<evidence type="ECO:0000313" key="15">
    <source>
        <dbReference type="EMBL" id="CAL5220469.1"/>
    </source>
</evidence>
<evidence type="ECO:0000256" key="8">
    <source>
        <dbReference type="ARBA" id="ARBA00022989"/>
    </source>
</evidence>
<comment type="caution">
    <text evidence="15">The sequence shown here is derived from an EMBL/GenBank/DDBJ whole genome shotgun (WGS) entry which is preliminary data.</text>
</comment>
<dbReference type="PRINTS" id="PR00120">
    <property type="entry name" value="HATPASE"/>
</dbReference>
<dbReference type="SFLD" id="SFLDG00002">
    <property type="entry name" value="C1.7:_P-type_atpase_like"/>
    <property type="match status" value="1"/>
</dbReference>
<evidence type="ECO:0000256" key="12">
    <source>
        <dbReference type="RuleBase" id="RU362081"/>
    </source>
</evidence>
<proteinExistence type="inferred from homology"/>
<keyword evidence="4 12" id="KW-0812">Transmembrane</keyword>
<dbReference type="InterPro" id="IPR001757">
    <property type="entry name" value="P_typ_ATPase"/>
</dbReference>
<feature type="region of interest" description="Disordered" evidence="13">
    <location>
        <begin position="16"/>
        <end position="35"/>
    </location>
</feature>
<keyword evidence="5 12" id="KW-0479">Metal-binding</keyword>
<dbReference type="InterPro" id="IPR006122">
    <property type="entry name" value="HMA_Cu_ion-bd"/>
</dbReference>
<evidence type="ECO:0000256" key="4">
    <source>
        <dbReference type="ARBA" id="ARBA00022692"/>
    </source>
</evidence>